<evidence type="ECO:0000256" key="2">
    <source>
        <dbReference type="ARBA" id="ARBA00022741"/>
    </source>
</evidence>
<dbReference type="Pfam" id="PF12555">
    <property type="entry name" value="SteA-like_C"/>
    <property type="match status" value="1"/>
</dbReference>
<dbReference type="GO" id="GO:0009229">
    <property type="term" value="P:thiamine diphosphate biosynthetic process"/>
    <property type="evidence" value="ECO:0007669"/>
    <property type="project" value="InterPro"/>
</dbReference>
<dbReference type="EMBL" id="CP041692">
    <property type="protein sequence ID" value="QDP97301.1"/>
    <property type="molecule type" value="Genomic_DNA"/>
</dbReference>
<proteinExistence type="predicted"/>
<dbReference type="InterPro" id="IPR036759">
    <property type="entry name" value="TPK_catalytic_sf"/>
</dbReference>
<evidence type="ECO:0000259" key="7">
    <source>
        <dbReference type="Pfam" id="PF12555"/>
    </source>
</evidence>
<dbReference type="GO" id="GO:0004788">
    <property type="term" value="F:thiamine diphosphokinase activity"/>
    <property type="evidence" value="ECO:0007669"/>
    <property type="project" value="InterPro"/>
</dbReference>
<keyword evidence="3" id="KW-0418">Kinase</keyword>
<dbReference type="NCBIfam" id="NF040608">
    <property type="entry name" value="division_SteA"/>
    <property type="match status" value="1"/>
</dbReference>
<accession>A0A516Q261</accession>
<keyword evidence="2" id="KW-0547">Nucleotide-binding</keyword>
<dbReference type="InterPro" id="IPR047795">
    <property type="entry name" value="Put_SteA-like"/>
</dbReference>
<dbReference type="Proteomes" id="UP000319263">
    <property type="component" value="Chromosome"/>
</dbReference>
<feature type="transmembrane region" description="Helical" evidence="5">
    <location>
        <begin position="353"/>
        <end position="372"/>
    </location>
</feature>
<keyword evidence="1" id="KW-0808">Transferase</keyword>
<name>A0A516Q261_9ACTN</name>
<dbReference type="Pfam" id="PF04263">
    <property type="entry name" value="TPK_catalytic"/>
    <property type="match status" value="1"/>
</dbReference>
<organism evidence="8 9">
    <name type="scientific">Microlunatus elymi</name>
    <dbReference type="NCBI Taxonomy" id="2596828"/>
    <lineage>
        <taxon>Bacteria</taxon>
        <taxon>Bacillati</taxon>
        <taxon>Actinomycetota</taxon>
        <taxon>Actinomycetes</taxon>
        <taxon>Propionibacteriales</taxon>
        <taxon>Propionibacteriaceae</taxon>
        <taxon>Microlunatus</taxon>
    </lineage>
</organism>
<keyword evidence="4" id="KW-0067">ATP-binding</keyword>
<dbReference type="KEGG" id="mik:FOE78_16455"/>
<evidence type="ECO:0000313" key="8">
    <source>
        <dbReference type="EMBL" id="QDP97301.1"/>
    </source>
</evidence>
<reference evidence="8 9" key="1">
    <citation type="submission" date="2019-07" db="EMBL/GenBank/DDBJ databases">
        <title>Microlunatus dokdonensis sp. nov. isolated from the rhizospheric soil of the wild plant Elymus tsukushiensis.</title>
        <authorList>
            <person name="Ghim S.-Y."/>
            <person name="Hwang Y.-J."/>
            <person name="Son J.-S."/>
            <person name="Shin J.-H."/>
        </authorList>
    </citation>
    <scope>NUCLEOTIDE SEQUENCE [LARGE SCALE GENOMIC DNA]</scope>
    <source>
        <strain evidence="8 9">KUDC0627</strain>
    </source>
</reference>
<evidence type="ECO:0000256" key="5">
    <source>
        <dbReference type="SAM" id="Phobius"/>
    </source>
</evidence>
<keyword evidence="5" id="KW-0812">Transmembrane</keyword>
<keyword evidence="5" id="KW-0472">Membrane</keyword>
<keyword evidence="9" id="KW-1185">Reference proteome</keyword>
<dbReference type="RefSeq" id="WP_143987262.1">
    <property type="nucleotide sequence ID" value="NZ_CP041692.1"/>
</dbReference>
<dbReference type="InterPro" id="IPR007371">
    <property type="entry name" value="TPK_catalytic"/>
</dbReference>
<feature type="domain" description="SteA-like C-terminal" evidence="7">
    <location>
        <begin position="340"/>
        <end position="391"/>
    </location>
</feature>
<keyword evidence="5" id="KW-1133">Transmembrane helix</keyword>
<evidence type="ECO:0000313" key="9">
    <source>
        <dbReference type="Proteomes" id="UP000319263"/>
    </source>
</evidence>
<gene>
    <name evidence="8" type="ORF">FOE78_16455</name>
</gene>
<dbReference type="GO" id="GO:0016301">
    <property type="term" value="F:kinase activity"/>
    <property type="evidence" value="ECO:0007669"/>
    <property type="project" value="UniProtKB-KW"/>
</dbReference>
<evidence type="ECO:0000256" key="1">
    <source>
        <dbReference type="ARBA" id="ARBA00022679"/>
    </source>
</evidence>
<dbReference type="GO" id="GO:0005524">
    <property type="term" value="F:ATP binding"/>
    <property type="evidence" value="ECO:0007669"/>
    <property type="project" value="UniProtKB-KW"/>
</dbReference>
<sequence>MKVPSVLRRRAQSAESGGVVRLDRRTKNLTKRLKPGEIAVIDHADLDRVSAEALVECQVSAVINIAGSVSGRYPNFGPQILLDAGIELIDRAVPADEEAKDLFAVLTEGDQIRLNDGEILDEHDAVVGRGELMDRQALDRQLSQAQTGLSDQIIAFTENTMSYLREEKDLLLEGVGVPQVKTSFEGRHVLIVVRGYDYRDDLIALRSYISERRPLLIGVDGGADALLENGYAPDIILGDMDSCSDAALNCGAELVVHAYRDGRAPGLERIKKLGLEAVVFPVLGTSEDAAMLLADSKGAQLIVAVGTHASLVEFLDKGRSGMASTFLTRLRVGPKLVDAKGVSRIYRSEVKGWHIVLLVLSALLALVTAMAFTNFGRQVGDLLLARWNDVVYWLKELFT</sequence>
<evidence type="ECO:0000256" key="4">
    <source>
        <dbReference type="ARBA" id="ARBA00022840"/>
    </source>
</evidence>
<dbReference type="OrthoDB" id="5169996at2"/>
<dbReference type="Gene3D" id="3.40.50.10240">
    <property type="entry name" value="Thiamin pyrophosphokinase, catalytic domain"/>
    <property type="match status" value="1"/>
</dbReference>
<evidence type="ECO:0000259" key="6">
    <source>
        <dbReference type="Pfam" id="PF04263"/>
    </source>
</evidence>
<dbReference type="InterPro" id="IPR022215">
    <property type="entry name" value="SteA-like_C"/>
</dbReference>
<dbReference type="AlphaFoldDB" id="A0A516Q261"/>
<protein>
    <submittedName>
        <fullName evidence="8">Uncharacterized protein</fullName>
    </submittedName>
</protein>
<evidence type="ECO:0000256" key="3">
    <source>
        <dbReference type="ARBA" id="ARBA00022777"/>
    </source>
</evidence>
<feature type="domain" description="Thiamin pyrophosphokinase catalytic" evidence="6">
    <location>
        <begin position="211"/>
        <end position="249"/>
    </location>
</feature>
<dbReference type="SUPFAM" id="SSF63999">
    <property type="entry name" value="Thiamin pyrophosphokinase, catalytic domain"/>
    <property type="match status" value="1"/>
</dbReference>